<dbReference type="Proteomes" id="UP000229766">
    <property type="component" value="Unassembled WGS sequence"/>
</dbReference>
<evidence type="ECO:0000256" key="1">
    <source>
        <dbReference type="SAM" id="Phobius"/>
    </source>
</evidence>
<dbReference type="SMART" id="SM00460">
    <property type="entry name" value="TGc"/>
    <property type="match status" value="1"/>
</dbReference>
<dbReference type="InterPro" id="IPR002931">
    <property type="entry name" value="Transglutaminase-like"/>
</dbReference>
<reference evidence="4" key="1">
    <citation type="submission" date="2017-09" db="EMBL/GenBank/DDBJ databases">
        <title>Depth-based differentiation of microbial function through sediment-hosted aquifers and enrichment of novel symbionts in the deep terrestrial subsurface.</title>
        <authorList>
            <person name="Probst A.J."/>
            <person name="Ladd B."/>
            <person name="Jarett J.K."/>
            <person name="Geller-Mcgrath D.E."/>
            <person name="Sieber C.M.K."/>
            <person name="Emerson J.B."/>
            <person name="Anantharaman K."/>
            <person name="Thomas B.C."/>
            <person name="Malmstrom R."/>
            <person name="Stieglmeier M."/>
            <person name="Klingl A."/>
            <person name="Woyke T."/>
            <person name="Ryan C.M."/>
            <person name="Banfield J.F."/>
        </authorList>
    </citation>
    <scope>NUCLEOTIDE SEQUENCE [LARGE SCALE GENOMIC DNA]</scope>
</reference>
<accession>A0A2M8L1U2</accession>
<feature type="transmembrane region" description="Helical" evidence="1">
    <location>
        <begin position="34"/>
        <end position="53"/>
    </location>
</feature>
<dbReference type="EMBL" id="PFEI01000116">
    <property type="protein sequence ID" value="PJE66842.1"/>
    <property type="molecule type" value="Genomic_DNA"/>
</dbReference>
<sequence>MIINSKISFCLLYIIAVILLFYPNVTRNQEANLCYYLTMIIFLIILLFFQSFIPSYGINEFTTNQEISYQFNQQGISQVEHKINIKNNFSQFYPTEYNLSLSGSQATNIQAFDSNDAIPVNITKNNDEIKLSLKLTNSKTGKDQITPLTIRYQSNSLAKKKGKTWEINLPQFQDNLSNNTNISLKIPASFGKLSSSPSGATISIDPQNTNIIFKKYLSKIILTFGEYQLFNFNLKYHIENPLTQNGIFTIPLPPDTANQKIFFTNIHPSPQKIETDLDGNWLAYYQLAPQSNIDIIATGQAKIGQNPNYQFYSQPIFDHQLYWPINNPEIIKLAKLYTTPRQIYDYVVDTLNYDYNRINNSIRRGALTTLENPSTSLCTDFTDLFISIARSGGIGAREIEGYAYSNNTDVKPLSVGADILHAWPEYYDNKTKKWIAIDPTWAKTTGGINYFDDLDLNHFTFVIHNQQSDSPAVAGSYKTDPNQKSVDVSFADSETTITPIPLIITTKFNPFSQSYVIIKNPNLFSFQNIVPLGEIKINFPQISFFSSLLPQNQKLKITETIIIQNPYHFFNLLLLIVSSLIILSLGAIILLRRK</sequence>
<evidence type="ECO:0000259" key="2">
    <source>
        <dbReference type="SMART" id="SM00460"/>
    </source>
</evidence>
<feature type="transmembrane region" description="Helical" evidence="1">
    <location>
        <begin position="6"/>
        <end position="22"/>
    </location>
</feature>
<dbReference type="Gene3D" id="3.10.620.30">
    <property type="match status" value="1"/>
</dbReference>
<dbReference type="Pfam" id="PF01841">
    <property type="entry name" value="Transglut_core"/>
    <property type="match status" value="1"/>
</dbReference>
<organism evidence="3 4">
    <name type="scientific">Candidatus Shapirobacteria bacterium CG10_big_fil_rev_8_21_14_0_10_36_6</name>
    <dbReference type="NCBI Taxonomy" id="1974886"/>
    <lineage>
        <taxon>Bacteria</taxon>
        <taxon>Candidatus Shapironibacteriota</taxon>
    </lineage>
</organism>
<dbReference type="PANTHER" id="PTHR33490">
    <property type="entry name" value="BLR5614 PROTEIN-RELATED"/>
    <property type="match status" value="1"/>
</dbReference>
<gene>
    <name evidence="3" type="ORF">COU93_02055</name>
</gene>
<proteinExistence type="predicted"/>
<comment type="caution">
    <text evidence="3">The sequence shown here is derived from an EMBL/GenBank/DDBJ whole genome shotgun (WGS) entry which is preliminary data.</text>
</comment>
<keyword evidence="1" id="KW-0472">Membrane</keyword>
<dbReference type="InterPro" id="IPR038765">
    <property type="entry name" value="Papain-like_cys_pep_sf"/>
</dbReference>
<dbReference type="SUPFAM" id="SSF54001">
    <property type="entry name" value="Cysteine proteinases"/>
    <property type="match status" value="1"/>
</dbReference>
<keyword evidence="1" id="KW-0812">Transmembrane</keyword>
<dbReference type="AlphaFoldDB" id="A0A2M8L1U2"/>
<name>A0A2M8L1U2_9BACT</name>
<feature type="transmembrane region" description="Helical" evidence="1">
    <location>
        <begin position="569"/>
        <end position="591"/>
    </location>
</feature>
<protein>
    <recommendedName>
        <fullName evidence="2">Transglutaminase-like domain-containing protein</fullName>
    </recommendedName>
</protein>
<evidence type="ECO:0000313" key="4">
    <source>
        <dbReference type="Proteomes" id="UP000229766"/>
    </source>
</evidence>
<keyword evidence="1" id="KW-1133">Transmembrane helix</keyword>
<evidence type="ECO:0000313" key="3">
    <source>
        <dbReference type="EMBL" id="PJE66842.1"/>
    </source>
</evidence>
<feature type="domain" description="Transglutaminase-like" evidence="2">
    <location>
        <begin position="370"/>
        <end position="441"/>
    </location>
</feature>
<dbReference type="PANTHER" id="PTHR33490:SF6">
    <property type="entry name" value="SLL1049 PROTEIN"/>
    <property type="match status" value="1"/>
</dbReference>